<proteinExistence type="predicted"/>
<feature type="transmembrane region" description="Helical" evidence="7">
    <location>
        <begin position="85"/>
        <end position="107"/>
    </location>
</feature>
<dbReference type="AlphaFoldDB" id="A0A5T0PX28"/>
<sequence length="153" mass="17018">MDIFREKNIYFSSIGKFTLGILFAGIGFMMMTFASQNLINNNGLPISMAWIIISIFFLTLGELCVSPIGLSIMAKVAPDLIKNQIMGLWFVASALGNFIAGLIGGNVNIKNIDQLPNIFGQYMWMLFVVALLLFIAKKPIYKILNEKNKQLSS</sequence>
<keyword evidence="3" id="KW-1003">Cell membrane</keyword>
<feature type="transmembrane region" description="Helical" evidence="7">
    <location>
        <begin position="9"/>
        <end position="34"/>
    </location>
</feature>
<keyword evidence="5 7" id="KW-1133">Transmembrane helix</keyword>
<evidence type="ECO:0000313" key="9">
    <source>
        <dbReference type="EMBL" id="EAK1947437.1"/>
    </source>
</evidence>
<evidence type="ECO:0000256" key="6">
    <source>
        <dbReference type="ARBA" id="ARBA00023136"/>
    </source>
</evidence>
<comment type="subcellular location">
    <subcellularLocation>
        <location evidence="1">Cell membrane</location>
        <topology evidence="1">Multi-pass membrane protein</topology>
    </subcellularLocation>
</comment>
<organism evidence="9">
    <name type="scientific">Campylobacter jejuni</name>
    <dbReference type="NCBI Taxonomy" id="197"/>
    <lineage>
        <taxon>Bacteria</taxon>
        <taxon>Pseudomonadati</taxon>
        <taxon>Campylobacterota</taxon>
        <taxon>Epsilonproteobacteria</taxon>
        <taxon>Campylobacterales</taxon>
        <taxon>Campylobacteraceae</taxon>
        <taxon>Campylobacter</taxon>
    </lineage>
</organism>
<feature type="transmembrane region" description="Helical" evidence="7">
    <location>
        <begin position="119"/>
        <end position="136"/>
    </location>
</feature>
<evidence type="ECO:0000256" key="5">
    <source>
        <dbReference type="ARBA" id="ARBA00022989"/>
    </source>
</evidence>
<comment type="caution">
    <text evidence="9">The sequence shown here is derived from an EMBL/GenBank/DDBJ whole genome shotgun (WGS) entry which is preliminary data.</text>
</comment>
<name>A0A5T0PX28_CAMJU</name>
<evidence type="ECO:0000256" key="7">
    <source>
        <dbReference type="SAM" id="Phobius"/>
    </source>
</evidence>
<keyword evidence="4 7" id="KW-0812">Transmembrane</keyword>
<dbReference type="SUPFAM" id="SSF103473">
    <property type="entry name" value="MFS general substrate transporter"/>
    <property type="match status" value="1"/>
</dbReference>
<dbReference type="GO" id="GO:0005886">
    <property type="term" value="C:plasma membrane"/>
    <property type="evidence" value="ECO:0007669"/>
    <property type="project" value="UniProtKB-SubCell"/>
</dbReference>
<accession>A0A5T0PX28</accession>
<dbReference type="InterPro" id="IPR036259">
    <property type="entry name" value="MFS_trans_sf"/>
</dbReference>
<reference evidence="9" key="1">
    <citation type="submission" date="2018-05" db="EMBL/GenBank/DDBJ databases">
        <authorList>
            <consortium name="NARMS: The National Antimicrobial Resistance Monitoring System"/>
        </authorList>
    </citation>
    <scope>NUCLEOTIDE SEQUENCE</scope>
    <source>
        <strain evidence="9">FSIS1607372</strain>
    </source>
</reference>
<gene>
    <name evidence="9" type="ORF">BG735_02010</name>
</gene>
<keyword evidence="6 7" id="KW-0472">Membrane</keyword>
<evidence type="ECO:0000256" key="3">
    <source>
        <dbReference type="ARBA" id="ARBA00022475"/>
    </source>
</evidence>
<dbReference type="Gene3D" id="1.20.1250.20">
    <property type="entry name" value="MFS general substrate transporter like domains"/>
    <property type="match status" value="1"/>
</dbReference>
<dbReference type="PROSITE" id="PS50850">
    <property type="entry name" value="MFS"/>
    <property type="match status" value="1"/>
</dbReference>
<dbReference type="InterPro" id="IPR000109">
    <property type="entry name" value="POT_fam"/>
</dbReference>
<protein>
    <submittedName>
        <fullName evidence="9">Peptide MFS transporter</fullName>
    </submittedName>
</protein>
<dbReference type="GO" id="GO:0022857">
    <property type="term" value="F:transmembrane transporter activity"/>
    <property type="evidence" value="ECO:0007669"/>
    <property type="project" value="InterPro"/>
</dbReference>
<feature type="domain" description="Major facilitator superfamily (MFS) profile" evidence="8">
    <location>
        <begin position="1"/>
        <end position="153"/>
    </location>
</feature>
<dbReference type="InterPro" id="IPR020846">
    <property type="entry name" value="MFS_dom"/>
</dbReference>
<dbReference type="InterPro" id="IPR050171">
    <property type="entry name" value="MFS_Transporters"/>
</dbReference>
<keyword evidence="2" id="KW-0813">Transport</keyword>
<evidence type="ECO:0000256" key="1">
    <source>
        <dbReference type="ARBA" id="ARBA00004651"/>
    </source>
</evidence>
<dbReference type="PANTHER" id="PTHR23517:SF15">
    <property type="entry name" value="PROTON-DEPENDENT OLIGOPEPTIDE FAMILY TRANSPORT PROTEIN"/>
    <property type="match status" value="1"/>
</dbReference>
<dbReference type="Pfam" id="PF00854">
    <property type="entry name" value="PTR2"/>
    <property type="match status" value="1"/>
</dbReference>
<evidence type="ECO:0000256" key="4">
    <source>
        <dbReference type="ARBA" id="ARBA00022692"/>
    </source>
</evidence>
<dbReference type="PANTHER" id="PTHR23517">
    <property type="entry name" value="RESISTANCE PROTEIN MDTM, PUTATIVE-RELATED-RELATED"/>
    <property type="match status" value="1"/>
</dbReference>
<evidence type="ECO:0000256" key="2">
    <source>
        <dbReference type="ARBA" id="ARBA00022448"/>
    </source>
</evidence>
<feature type="transmembrane region" description="Helical" evidence="7">
    <location>
        <begin position="46"/>
        <end position="73"/>
    </location>
</feature>
<evidence type="ECO:0000259" key="8">
    <source>
        <dbReference type="PROSITE" id="PS50850"/>
    </source>
</evidence>
<dbReference type="RefSeq" id="WP_070316949.1">
    <property type="nucleotide sequence ID" value="NZ_MKAJ01000011.1"/>
</dbReference>
<dbReference type="EMBL" id="AACEEA010000004">
    <property type="protein sequence ID" value="EAK1947437.1"/>
    <property type="molecule type" value="Genomic_DNA"/>
</dbReference>